<keyword evidence="1" id="KW-0732">Signal</keyword>
<dbReference type="SUPFAM" id="SSF53850">
    <property type="entry name" value="Periplasmic binding protein-like II"/>
    <property type="match status" value="1"/>
</dbReference>
<proteinExistence type="predicted"/>
<protein>
    <submittedName>
        <fullName evidence="2">Transporter substrate-binding domain-containing protein</fullName>
    </submittedName>
</protein>
<accession>A0ABU1BEW6</accession>
<evidence type="ECO:0000256" key="1">
    <source>
        <dbReference type="SAM" id="SignalP"/>
    </source>
</evidence>
<sequence length="231" mass="26347">MIKYFFQYIIVCSLLAPFGSVAKNQHMLFNRPADTPQASYVIELMTLAYNELGYEVHIIDFNHQSALSAANNGTLDGQLGRVSTISQQYTNLHAVNFPLFEFNLVLLKNCQQCTFEQINSIAIQVGYPAAQNYLDEHPFMGDIIKVKSVTAQLNLLTQQKVQGVLLLDFLLSTKHPQFDVNKFQIELLAPIQSFHFLHSRHRALIPKLEEQLHKLNENGTIRLLKAKYNLD</sequence>
<organism evidence="2 3">
    <name type="scientific">Pseudoalteromonas haloplanktis</name>
    <name type="common">Alteromonas haloplanktis</name>
    <dbReference type="NCBI Taxonomy" id="228"/>
    <lineage>
        <taxon>Bacteria</taxon>
        <taxon>Pseudomonadati</taxon>
        <taxon>Pseudomonadota</taxon>
        <taxon>Gammaproteobacteria</taxon>
        <taxon>Alteromonadales</taxon>
        <taxon>Pseudoalteromonadaceae</taxon>
        <taxon>Pseudoalteromonas</taxon>
    </lineage>
</organism>
<evidence type="ECO:0000313" key="3">
    <source>
        <dbReference type="Proteomes" id="UP001226574"/>
    </source>
</evidence>
<feature type="signal peptide" evidence="1">
    <location>
        <begin position="1"/>
        <end position="22"/>
    </location>
</feature>
<comment type="caution">
    <text evidence="2">The sequence shown here is derived from an EMBL/GenBank/DDBJ whole genome shotgun (WGS) entry which is preliminary data.</text>
</comment>
<name>A0ABU1BEW6_PSEHA</name>
<feature type="chain" id="PRO_5047297024" evidence="1">
    <location>
        <begin position="23"/>
        <end position="231"/>
    </location>
</feature>
<dbReference type="Gene3D" id="3.40.190.10">
    <property type="entry name" value="Periplasmic binding protein-like II"/>
    <property type="match status" value="2"/>
</dbReference>
<evidence type="ECO:0000313" key="2">
    <source>
        <dbReference type="EMBL" id="MDQ9092281.1"/>
    </source>
</evidence>
<dbReference type="EMBL" id="JAVIFY010000008">
    <property type="protein sequence ID" value="MDQ9092281.1"/>
    <property type="molecule type" value="Genomic_DNA"/>
</dbReference>
<dbReference type="Proteomes" id="UP001226574">
    <property type="component" value="Unassembled WGS sequence"/>
</dbReference>
<dbReference type="RefSeq" id="WP_029216103.1">
    <property type="nucleotide sequence ID" value="NZ_JAVIFY010000008.1"/>
</dbReference>
<reference evidence="2 3" key="1">
    <citation type="submission" date="2023-08" db="EMBL/GenBank/DDBJ databases">
        <title>Pseudoalteromonas haloplanktis LL1 genome.</title>
        <authorList>
            <person name="Wu S."/>
        </authorList>
    </citation>
    <scope>NUCLEOTIDE SEQUENCE [LARGE SCALE GENOMIC DNA]</scope>
    <source>
        <strain evidence="2 3">LL1</strain>
    </source>
</reference>
<keyword evidence="3" id="KW-1185">Reference proteome</keyword>
<gene>
    <name evidence="2" type="ORF">RC083_11855</name>
</gene>